<evidence type="ECO:0000313" key="4">
    <source>
        <dbReference type="Proteomes" id="UP000199031"/>
    </source>
</evidence>
<protein>
    <submittedName>
        <fullName evidence="3">Predicted oxidoreductase, contains short-chain dehydrogenase (SDR) and DUF2520 domains</fullName>
    </submittedName>
</protein>
<dbReference type="InterPro" id="IPR018931">
    <property type="entry name" value="DUF2520"/>
</dbReference>
<dbReference type="STRING" id="1465490.SAMN05444277_11363"/>
<dbReference type="InterPro" id="IPR036291">
    <property type="entry name" value="NAD(P)-bd_dom_sf"/>
</dbReference>
<dbReference type="SUPFAM" id="SSF48179">
    <property type="entry name" value="6-phosphogluconate dehydrogenase C-terminal domain-like"/>
    <property type="match status" value="1"/>
</dbReference>
<evidence type="ECO:0000313" key="3">
    <source>
        <dbReference type="EMBL" id="SFQ45778.1"/>
    </source>
</evidence>
<evidence type="ECO:0000259" key="1">
    <source>
        <dbReference type="Pfam" id="PF03807"/>
    </source>
</evidence>
<feature type="domain" description="DUF2520" evidence="2">
    <location>
        <begin position="123"/>
        <end position="248"/>
    </location>
</feature>
<dbReference type="Proteomes" id="UP000199031">
    <property type="component" value="Unassembled WGS sequence"/>
</dbReference>
<feature type="domain" description="Pyrroline-5-carboxylate reductase catalytic N-terminal" evidence="1">
    <location>
        <begin position="3"/>
        <end position="87"/>
    </location>
</feature>
<keyword evidence="4" id="KW-1185">Reference proteome</keyword>
<dbReference type="PANTHER" id="PTHR40459:SF1">
    <property type="entry name" value="CONSERVED HYPOTHETICAL ALANINE AND LEUCINE RICH PROTEIN"/>
    <property type="match status" value="1"/>
</dbReference>
<dbReference type="AlphaFoldDB" id="A0A1I5YNE6"/>
<accession>A0A1I5YNE6</accession>
<dbReference type="Pfam" id="PF03807">
    <property type="entry name" value="F420_oxidored"/>
    <property type="match status" value="1"/>
</dbReference>
<name>A0A1I5YNE6_9BACT</name>
<sequence>MVISIIGSGNVATVLGKIFKENNHTINEIIGRNETAVINLASLLNAKPGFSIGHINKDSDIFIVAVKDDAVAEVSAQINAAQKIVVHTCGSVSVNVLKDASGNYGVLYPLQSLRMELNYNPEIPFLIDGNNPHTKNIIQTFASSFAKTVIQANDEVRLRYHLSAIISSNFTNHLFALTKDYCSKNNIDFKLLLPLIEETVKRLHYYDPAAMQTGPAARGDNATIQKHFTLLEAYPALKNIYAMMSESIQHNRL</sequence>
<dbReference type="SUPFAM" id="SSF51735">
    <property type="entry name" value="NAD(P)-binding Rossmann-fold domains"/>
    <property type="match status" value="1"/>
</dbReference>
<dbReference type="InterPro" id="IPR028939">
    <property type="entry name" value="P5C_Rdtase_cat_N"/>
</dbReference>
<dbReference type="RefSeq" id="WP_090661808.1">
    <property type="nucleotide sequence ID" value="NZ_FOXQ01000013.1"/>
</dbReference>
<organism evidence="3 4">
    <name type="scientific">Parafilimonas terrae</name>
    <dbReference type="NCBI Taxonomy" id="1465490"/>
    <lineage>
        <taxon>Bacteria</taxon>
        <taxon>Pseudomonadati</taxon>
        <taxon>Bacteroidota</taxon>
        <taxon>Chitinophagia</taxon>
        <taxon>Chitinophagales</taxon>
        <taxon>Chitinophagaceae</taxon>
        <taxon>Parafilimonas</taxon>
    </lineage>
</organism>
<dbReference type="Gene3D" id="1.10.1040.20">
    <property type="entry name" value="ProC-like, C-terminal domain"/>
    <property type="match status" value="1"/>
</dbReference>
<dbReference type="InterPro" id="IPR008927">
    <property type="entry name" value="6-PGluconate_DH-like_C_sf"/>
</dbReference>
<dbReference type="InterPro" id="IPR037108">
    <property type="entry name" value="TM1727-like_C_sf"/>
</dbReference>
<dbReference type="EMBL" id="FOXQ01000013">
    <property type="protein sequence ID" value="SFQ45778.1"/>
    <property type="molecule type" value="Genomic_DNA"/>
</dbReference>
<dbReference type="Gene3D" id="3.40.50.720">
    <property type="entry name" value="NAD(P)-binding Rossmann-like Domain"/>
    <property type="match status" value="1"/>
</dbReference>
<gene>
    <name evidence="3" type="ORF">SAMN05444277_11363</name>
</gene>
<dbReference type="PANTHER" id="PTHR40459">
    <property type="entry name" value="CONSERVED HYPOTHETICAL ALANINE AND LEUCINE RICH PROTEIN"/>
    <property type="match status" value="1"/>
</dbReference>
<dbReference type="OrthoDB" id="9810755at2"/>
<reference evidence="3 4" key="1">
    <citation type="submission" date="2016-10" db="EMBL/GenBank/DDBJ databases">
        <authorList>
            <person name="de Groot N.N."/>
        </authorList>
    </citation>
    <scope>NUCLEOTIDE SEQUENCE [LARGE SCALE GENOMIC DNA]</scope>
    <source>
        <strain evidence="3 4">DSM 28286</strain>
    </source>
</reference>
<proteinExistence type="predicted"/>
<evidence type="ECO:0000259" key="2">
    <source>
        <dbReference type="Pfam" id="PF10728"/>
    </source>
</evidence>
<dbReference type="Pfam" id="PF10728">
    <property type="entry name" value="DUF2520"/>
    <property type="match status" value="1"/>
</dbReference>